<proteinExistence type="predicted"/>
<keyword evidence="3" id="KW-1185">Reference proteome</keyword>
<accession>A0A397VYV4</accession>
<protein>
    <submittedName>
        <fullName evidence="2">Uncharacterized protein</fullName>
    </submittedName>
</protein>
<keyword evidence="1" id="KW-0175">Coiled coil</keyword>
<evidence type="ECO:0000313" key="2">
    <source>
        <dbReference type="EMBL" id="RIB27031.1"/>
    </source>
</evidence>
<dbReference type="EMBL" id="QKWP01000112">
    <property type="protein sequence ID" value="RIB27031.1"/>
    <property type="molecule type" value="Genomic_DNA"/>
</dbReference>
<organism evidence="2 3">
    <name type="scientific">Gigaspora rosea</name>
    <dbReference type="NCBI Taxonomy" id="44941"/>
    <lineage>
        <taxon>Eukaryota</taxon>
        <taxon>Fungi</taxon>
        <taxon>Fungi incertae sedis</taxon>
        <taxon>Mucoromycota</taxon>
        <taxon>Glomeromycotina</taxon>
        <taxon>Glomeromycetes</taxon>
        <taxon>Diversisporales</taxon>
        <taxon>Gigasporaceae</taxon>
        <taxon>Gigaspora</taxon>
    </lineage>
</organism>
<evidence type="ECO:0000313" key="3">
    <source>
        <dbReference type="Proteomes" id="UP000266673"/>
    </source>
</evidence>
<reference evidence="2 3" key="1">
    <citation type="submission" date="2018-06" db="EMBL/GenBank/DDBJ databases">
        <title>Comparative genomics reveals the genomic features of Rhizophagus irregularis, R. cerebriforme, R. diaphanum and Gigaspora rosea, and their symbiotic lifestyle signature.</title>
        <authorList>
            <person name="Morin E."/>
            <person name="San Clemente H."/>
            <person name="Chen E.C.H."/>
            <person name="De La Providencia I."/>
            <person name="Hainaut M."/>
            <person name="Kuo A."/>
            <person name="Kohler A."/>
            <person name="Murat C."/>
            <person name="Tang N."/>
            <person name="Roy S."/>
            <person name="Loubradou J."/>
            <person name="Henrissat B."/>
            <person name="Grigoriev I.V."/>
            <person name="Corradi N."/>
            <person name="Roux C."/>
            <person name="Martin F.M."/>
        </authorList>
    </citation>
    <scope>NUCLEOTIDE SEQUENCE [LARGE SCALE GENOMIC DNA]</scope>
    <source>
        <strain evidence="2 3">DAOM 194757</strain>
    </source>
</reference>
<evidence type="ECO:0000256" key="1">
    <source>
        <dbReference type="SAM" id="Coils"/>
    </source>
</evidence>
<name>A0A397VYV4_9GLOM</name>
<sequence length="104" mass="12312">MDSGEEIDLVKAYRDCKKTFNKSQIETRREETTNQQKSTNMDFYNENPIIITYENYPIIVDTSCKNILETSTNLEEKLLESEKKCQVKEREELDQKPLLQEKVD</sequence>
<gene>
    <name evidence="2" type="ORF">C2G38_2029694</name>
</gene>
<feature type="coiled-coil region" evidence="1">
    <location>
        <begin position="64"/>
        <end position="91"/>
    </location>
</feature>
<dbReference type="Proteomes" id="UP000266673">
    <property type="component" value="Unassembled WGS sequence"/>
</dbReference>
<comment type="caution">
    <text evidence="2">The sequence shown here is derived from an EMBL/GenBank/DDBJ whole genome shotgun (WGS) entry which is preliminary data.</text>
</comment>
<dbReference type="AlphaFoldDB" id="A0A397VYV4"/>